<proteinExistence type="predicted"/>
<gene>
    <name evidence="1" type="ORF">RRG08_002673</name>
</gene>
<reference evidence="1" key="1">
    <citation type="journal article" date="2023" name="G3 (Bethesda)">
        <title>A reference genome for the long-term kleptoplast-retaining sea slug Elysia crispata morphotype clarki.</title>
        <authorList>
            <person name="Eastman K.E."/>
            <person name="Pendleton A.L."/>
            <person name="Shaikh M.A."/>
            <person name="Suttiyut T."/>
            <person name="Ogas R."/>
            <person name="Tomko P."/>
            <person name="Gavelis G."/>
            <person name="Widhalm J.R."/>
            <person name="Wisecaver J.H."/>
        </authorList>
    </citation>
    <scope>NUCLEOTIDE SEQUENCE</scope>
    <source>
        <strain evidence="1">ECLA1</strain>
    </source>
</reference>
<organism evidence="1 2">
    <name type="scientific">Elysia crispata</name>
    <name type="common">lettuce slug</name>
    <dbReference type="NCBI Taxonomy" id="231223"/>
    <lineage>
        <taxon>Eukaryota</taxon>
        <taxon>Metazoa</taxon>
        <taxon>Spiralia</taxon>
        <taxon>Lophotrochozoa</taxon>
        <taxon>Mollusca</taxon>
        <taxon>Gastropoda</taxon>
        <taxon>Heterobranchia</taxon>
        <taxon>Euthyneura</taxon>
        <taxon>Panpulmonata</taxon>
        <taxon>Sacoglossa</taxon>
        <taxon>Placobranchoidea</taxon>
        <taxon>Plakobranchidae</taxon>
        <taxon>Elysia</taxon>
    </lineage>
</organism>
<dbReference type="Proteomes" id="UP001283361">
    <property type="component" value="Unassembled WGS sequence"/>
</dbReference>
<name>A0AAE1CML3_9GAST</name>
<comment type="caution">
    <text evidence="1">The sequence shown here is derived from an EMBL/GenBank/DDBJ whole genome shotgun (WGS) entry which is preliminary data.</text>
</comment>
<keyword evidence="2" id="KW-1185">Reference proteome</keyword>
<evidence type="ECO:0000313" key="1">
    <source>
        <dbReference type="EMBL" id="KAK3712343.1"/>
    </source>
</evidence>
<sequence length="145" mass="16261">MSAVVCPVIKETRQPLAGPPSAYFIPNGWPDVSSSLLNTSQASSGCLTNQTHERAVQCDVDDILERTKKNHRHIMAETLVQMRVSCVYLWSTEWSSQRSTVVYRVEQSKVNHTRRGRSSRDTLPKVTLFLNSSLNSIETNSLLPS</sequence>
<dbReference type="AlphaFoldDB" id="A0AAE1CML3"/>
<protein>
    <submittedName>
        <fullName evidence="1">Uncharacterized protein</fullName>
    </submittedName>
</protein>
<evidence type="ECO:0000313" key="2">
    <source>
        <dbReference type="Proteomes" id="UP001283361"/>
    </source>
</evidence>
<dbReference type="EMBL" id="JAWDGP010007584">
    <property type="protein sequence ID" value="KAK3712343.1"/>
    <property type="molecule type" value="Genomic_DNA"/>
</dbReference>
<accession>A0AAE1CML3</accession>